<evidence type="ECO:0000259" key="6">
    <source>
        <dbReference type="Pfam" id="PF00155"/>
    </source>
</evidence>
<dbReference type="PANTHER" id="PTHR43525">
    <property type="entry name" value="PROTEIN MALY"/>
    <property type="match status" value="1"/>
</dbReference>
<feature type="domain" description="Aminotransferase class I/classII large" evidence="6">
    <location>
        <begin position="36"/>
        <end position="378"/>
    </location>
</feature>
<dbReference type="RefSeq" id="WP_271174060.1">
    <property type="nucleotide sequence ID" value="NZ_BSEJ01000012.1"/>
</dbReference>
<evidence type="ECO:0000313" key="7">
    <source>
        <dbReference type="EMBL" id="GLJ62367.1"/>
    </source>
</evidence>
<organism evidence="7 8">
    <name type="scientific">Microbacterium barkeri</name>
    <dbReference type="NCBI Taxonomy" id="33917"/>
    <lineage>
        <taxon>Bacteria</taxon>
        <taxon>Bacillati</taxon>
        <taxon>Actinomycetota</taxon>
        <taxon>Actinomycetes</taxon>
        <taxon>Micrococcales</taxon>
        <taxon>Microbacteriaceae</taxon>
        <taxon>Microbacterium</taxon>
    </lineage>
</organism>
<evidence type="ECO:0000313" key="8">
    <source>
        <dbReference type="Proteomes" id="UP001142462"/>
    </source>
</evidence>
<keyword evidence="4" id="KW-0456">Lyase</keyword>
<evidence type="ECO:0000256" key="3">
    <source>
        <dbReference type="ARBA" id="ARBA00022898"/>
    </source>
</evidence>
<dbReference type="SUPFAM" id="SSF53383">
    <property type="entry name" value="PLP-dependent transferases"/>
    <property type="match status" value="1"/>
</dbReference>
<keyword evidence="8" id="KW-1185">Reference proteome</keyword>
<name>A0A9W6LXD6_9MICO</name>
<evidence type="ECO:0000256" key="1">
    <source>
        <dbReference type="ARBA" id="ARBA00001933"/>
    </source>
</evidence>
<comment type="cofactor">
    <cofactor evidence="1">
        <name>pyridoxal 5'-phosphate</name>
        <dbReference type="ChEBI" id="CHEBI:597326"/>
    </cofactor>
</comment>
<comment type="caution">
    <text evidence="7">The sequence shown here is derived from an EMBL/GenBank/DDBJ whole genome shotgun (WGS) entry which is preliminary data.</text>
</comment>
<comment type="similarity">
    <text evidence="5">Belongs to the class-II pyridoxal-phosphate-dependent aminotransferase family. MalY/PatB cystathionine beta-lyase subfamily.</text>
</comment>
<dbReference type="PANTHER" id="PTHR43525:SF2">
    <property type="entry name" value="CYSTATHIONINE BETA-LYASE-RELATED"/>
    <property type="match status" value="1"/>
</dbReference>
<evidence type="ECO:0000256" key="5">
    <source>
        <dbReference type="ARBA" id="ARBA00037974"/>
    </source>
</evidence>
<dbReference type="InterPro" id="IPR004839">
    <property type="entry name" value="Aminotransferase_I/II_large"/>
</dbReference>
<protein>
    <recommendedName>
        <fullName evidence="2">cysteine-S-conjugate beta-lyase</fullName>
        <ecNumber evidence="2">4.4.1.13</ecNumber>
    </recommendedName>
</protein>
<dbReference type="EC" id="4.4.1.13" evidence="2"/>
<dbReference type="InterPro" id="IPR015424">
    <property type="entry name" value="PyrdxlP-dep_Trfase"/>
</dbReference>
<sequence>MTTPLDALPLETLRTRTSTKWATYPADVLPLFVAETDFPLAPAISQALSAAVERGDTGYVPPRTRYPEAFAGFASRRYGWDVDPARVRTTCDVMMGVAEAIRAVAGPGEGVIVTPPVYPPFFAVHEESATEAIRVPLVRADAGWQLDLDGIDAAFAAGAKAILLCNPHNPTGTVHAREALAELAEIAARHGAWVISDEIHAPLVLPGAEYTPFLAASETAAEVGIALTSASKAFNLAGLKCAHFVTASDAAHAVVSRIPMEVEWRTGLFGILAGIAAFEDGDGWLDALIARLDANRALLADLLAEHVPGARYLPGDAGFLAWVDLGALGWGDDPSRRILKDAKVALNPGPSFGAEGAGFARINYGTGPEILEAAIRRIGALIAS</sequence>
<gene>
    <name evidence="7" type="ORF">GCM10017576_24970</name>
</gene>
<dbReference type="CDD" id="cd00609">
    <property type="entry name" value="AAT_like"/>
    <property type="match status" value="1"/>
</dbReference>
<dbReference type="GO" id="GO:0047804">
    <property type="term" value="F:cysteine-S-conjugate beta-lyase activity"/>
    <property type="evidence" value="ECO:0007669"/>
    <property type="project" value="UniProtKB-EC"/>
</dbReference>
<dbReference type="AlphaFoldDB" id="A0A9W6LXD6"/>
<dbReference type="InterPro" id="IPR051798">
    <property type="entry name" value="Class-II_PLP-Dep_Aminotrans"/>
</dbReference>
<dbReference type="Gene3D" id="3.40.640.10">
    <property type="entry name" value="Type I PLP-dependent aspartate aminotransferase-like (Major domain)"/>
    <property type="match status" value="1"/>
</dbReference>
<proteinExistence type="inferred from homology"/>
<reference evidence="7" key="2">
    <citation type="submission" date="2023-01" db="EMBL/GenBank/DDBJ databases">
        <authorList>
            <person name="Sun Q."/>
            <person name="Evtushenko L."/>
        </authorList>
    </citation>
    <scope>NUCLEOTIDE SEQUENCE</scope>
    <source>
        <strain evidence="7">VKM Ac-1020</strain>
    </source>
</reference>
<dbReference type="InterPro" id="IPR015421">
    <property type="entry name" value="PyrdxlP-dep_Trfase_major"/>
</dbReference>
<dbReference type="InterPro" id="IPR015422">
    <property type="entry name" value="PyrdxlP-dep_Trfase_small"/>
</dbReference>
<reference evidence="7" key="1">
    <citation type="journal article" date="2014" name="Int. J. Syst. Evol. Microbiol.">
        <title>Complete genome sequence of Corynebacterium casei LMG S-19264T (=DSM 44701T), isolated from a smear-ripened cheese.</title>
        <authorList>
            <consortium name="US DOE Joint Genome Institute (JGI-PGF)"/>
            <person name="Walter F."/>
            <person name="Albersmeier A."/>
            <person name="Kalinowski J."/>
            <person name="Ruckert C."/>
        </authorList>
    </citation>
    <scope>NUCLEOTIDE SEQUENCE</scope>
    <source>
        <strain evidence="7">VKM Ac-1020</strain>
    </source>
</reference>
<evidence type="ECO:0000256" key="2">
    <source>
        <dbReference type="ARBA" id="ARBA00012224"/>
    </source>
</evidence>
<dbReference type="Gene3D" id="3.90.1150.10">
    <property type="entry name" value="Aspartate Aminotransferase, domain 1"/>
    <property type="match status" value="1"/>
</dbReference>
<dbReference type="EMBL" id="BSEJ01000012">
    <property type="protein sequence ID" value="GLJ62367.1"/>
    <property type="molecule type" value="Genomic_DNA"/>
</dbReference>
<dbReference type="GO" id="GO:0030170">
    <property type="term" value="F:pyridoxal phosphate binding"/>
    <property type="evidence" value="ECO:0007669"/>
    <property type="project" value="InterPro"/>
</dbReference>
<evidence type="ECO:0000256" key="4">
    <source>
        <dbReference type="ARBA" id="ARBA00023239"/>
    </source>
</evidence>
<dbReference type="Pfam" id="PF00155">
    <property type="entry name" value="Aminotran_1_2"/>
    <property type="match status" value="1"/>
</dbReference>
<accession>A0A9W6LXD6</accession>
<keyword evidence="3" id="KW-0663">Pyridoxal phosphate</keyword>
<dbReference type="Proteomes" id="UP001142462">
    <property type="component" value="Unassembled WGS sequence"/>
</dbReference>